<dbReference type="PANTHER" id="PTHR24160">
    <property type="entry name" value="ANKYRIN REPEAT DOMAIN-CONTAINING PROTEIN 53"/>
    <property type="match status" value="1"/>
</dbReference>
<dbReference type="GO" id="GO:1902412">
    <property type="term" value="P:regulation of mitotic cytokinesis"/>
    <property type="evidence" value="ECO:0007669"/>
    <property type="project" value="InterPro"/>
</dbReference>
<feature type="repeat" description="ANK" evidence="1">
    <location>
        <begin position="13"/>
        <end position="45"/>
    </location>
</feature>
<dbReference type="PANTHER" id="PTHR24160:SF1">
    <property type="entry name" value="ANKYRIN REPEAT DOMAIN-CONTAINING PROTEIN 53"/>
    <property type="match status" value="1"/>
</dbReference>
<reference evidence="2" key="3">
    <citation type="submission" date="2025-09" db="UniProtKB">
        <authorList>
            <consortium name="Ensembl"/>
        </authorList>
    </citation>
    <scope>IDENTIFICATION</scope>
</reference>
<evidence type="ECO:0000313" key="2">
    <source>
        <dbReference type="Ensembl" id="ENSAPEP00000005385.1"/>
    </source>
</evidence>
<dbReference type="SUPFAM" id="SSF48403">
    <property type="entry name" value="Ankyrin repeat"/>
    <property type="match status" value="1"/>
</dbReference>
<keyword evidence="1" id="KW-0040">ANK repeat</keyword>
<dbReference type="SMART" id="SM00248">
    <property type="entry name" value="ANK"/>
    <property type="match status" value="1"/>
</dbReference>
<dbReference type="PROSITE" id="PS50088">
    <property type="entry name" value="ANK_REPEAT"/>
    <property type="match status" value="1"/>
</dbReference>
<dbReference type="InterPro" id="IPR042335">
    <property type="entry name" value="ANKRD53"/>
</dbReference>
<dbReference type="GO" id="GO:0007080">
    <property type="term" value="P:mitotic metaphase chromosome alignment"/>
    <property type="evidence" value="ECO:0007669"/>
    <property type="project" value="TreeGrafter"/>
</dbReference>
<evidence type="ECO:0000313" key="3">
    <source>
        <dbReference type="Proteomes" id="UP000265080"/>
    </source>
</evidence>
<reference evidence="2" key="2">
    <citation type="submission" date="2025-08" db="UniProtKB">
        <authorList>
            <consortium name="Ensembl"/>
        </authorList>
    </citation>
    <scope>IDENTIFICATION</scope>
</reference>
<dbReference type="AlphaFoldDB" id="A0A3P8S055"/>
<protein>
    <submittedName>
        <fullName evidence="2">Uncharacterized protein</fullName>
    </submittedName>
</protein>
<proteinExistence type="predicted"/>
<dbReference type="PROSITE" id="PS50297">
    <property type="entry name" value="ANK_REP_REGION"/>
    <property type="match status" value="1"/>
</dbReference>
<keyword evidence="3" id="KW-1185">Reference proteome</keyword>
<dbReference type="GeneTree" id="ENSGT00940000178912"/>
<organism evidence="2 3">
    <name type="scientific">Amphiprion percula</name>
    <name type="common">Orange clownfish</name>
    <name type="synonym">Lutjanus percula</name>
    <dbReference type="NCBI Taxonomy" id="161767"/>
    <lineage>
        <taxon>Eukaryota</taxon>
        <taxon>Metazoa</taxon>
        <taxon>Chordata</taxon>
        <taxon>Craniata</taxon>
        <taxon>Vertebrata</taxon>
        <taxon>Euteleostomi</taxon>
        <taxon>Actinopterygii</taxon>
        <taxon>Neopterygii</taxon>
        <taxon>Teleostei</taxon>
        <taxon>Neoteleostei</taxon>
        <taxon>Acanthomorphata</taxon>
        <taxon>Ovalentaria</taxon>
        <taxon>Pomacentridae</taxon>
        <taxon>Amphiprion</taxon>
    </lineage>
</organism>
<name>A0A3P8S055_AMPPE</name>
<dbReference type="STRING" id="161767.ENSAPEP00000005385"/>
<sequence>MLGTERVQNTDDSGQTPLHLAASEGLLDCVEMLVEAGADVLLKDSIGLMPLDFSRIWCHRTVARYQTKGTVHAKIEEEGNGGEKACSSLVQGSCGYG</sequence>
<dbReference type="GO" id="GO:0031116">
    <property type="term" value="P:positive regulation of microtubule polymerization"/>
    <property type="evidence" value="ECO:0007669"/>
    <property type="project" value="TreeGrafter"/>
</dbReference>
<dbReference type="Proteomes" id="UP000265080">
    <property type="component" value="Chromosome 23"/>
</dbReference>
<dbReference type="Gene3D" id="1.25.40.20">
    <property type="entry name" value="Ankyrin repeat-containing domain"/>
    <property type="match status" value="1"/>
</dbReference>
<dbReference type="InterPro" id="IPR002110">
    <property type="entry name" value="Ankyrin_rpt"/>
</dbReference>
<dbReference type="GO" id="GO:0060236">
    <property type="term" value="P:regulation of mitotic spindle organization"/>
    <property type="evidence" value="ECO:0007669"/>
    <property type="project" value="TreeGrafter"/>
</dbReference>
<dbReference type="Pfam" id="PF13857">
    <property type="entry name" value="Ank_5"/>
    <property type="match status" value="1"/>
</dbReference>
<evidence type="ECO:0000256" key="1">
    <source>
        <dbReference type="PROSITE-ProRule" id="PRU00023"/>
    </source>
</evidence>
<dbReference type="InterPro" id="IPR036770">
    <property type="entry name" value="Ankyrin_rpt-contain_sf"/>
</dbReference>
<accession>A0A3P8S055</accession>
<dbReference type="Ensembl" id="ENSAPET00000005527.1">
    <property type="protein sequence ID" value="ENSAPEP00000005385.1"/>
    <property type="gene ID" value="ENSAPEG00000003858.1"/>
</dbReference>
<reference evidence="2 3" key="1">
    <citation type="submission" date="2018-03" db="EMBL/GenBank/DDBJ databases">
        <title>Finding Nemo's genes: A chromosome-scale reference assembly of the genome of the orange clownfish Amphiprion percula.</title>
        <authorList>
            <person name="Lehmann R."/>
        </authorList>
    </citation>
    <scope>NUCLEOTIDE SEQUENCE</scope>
</reference>
<dbReference type="GO" id="GO:0000922">
    <property type="term" value="C:spindle pole"/>
    <property type="evidence" value="ECO:0007669"/>
    <property type="project" value="TreeGrafter"/>
</dbReference>